<evidence type="ECO:0000313" key="2">
    <source>
        <dbReference type="Proteomes" id="UP000005632"/>
    </source>
</evidence>
<organism evidence="1 2">
    <name type="scientific">Sphaerochaeta pleomorpha (strain ATCC BAA-1885 / DSM 22778 / Grapes)</name>
    <dbReference type="NCBI Taxonomy" id="158190"/>
    <lineage>
        <taxon>Bacteria</taxon>
        <taxon>Pseudomonadati</taxon>
        <taxon>Spirochaetota</taxon>
        <taxon>Spirochaetia</taxon>
        <taxon>Spirochaetales</taxon>
        <taxon>Sphaerochaetaceae</taxon>
        <taxon>Sphaerochaeta</taxon>
    </lineage>
</organism>
<dbReference type="Proteomes" id="UP000005632">
    <property type="component" value="Chromosome"/>
</dbReference>
<dbReference type="STRING" id="158190.SpiGrapes_1278"/>
<keyword evidence="2" id="KW-1185">Reference proteome</keyword>
<dbReference type="AlphaFoldDB" id="G8QTC4"/>
<dbReference type="OrthoDB" id="366890at2"/>
<dbReference type="InterPro" id="IPR038636">
    <property type="entry name" value="Wzi_sf"/>
</dbReference>
<dbReference type="Gene3D" id="2.40.160.130">
    <property type="entry name" value="Capsule assembly protein Wzi"/>
    <property type="match status" value="1"/>
</dbReference>
<protein>
    <recommendedName>
        <fullName evidence="3">Capsule assembly protein Wzi</fullName>
    </recommendedName>
</protein>
<accession>G8QTC4</accession>
<dbReference type="eggNOG" id="ENOG50348TB">
    <property type="taxonomic scope" value="Bacteria"/>
</dbReference>
<dbReference type="KEGG" id="sgp:SpiGrapes_1278"/>
<evidence type="ECO:0008006" key="3">
    <source>
        <dbReference type="Google" id="ProtNLM"/>
    </source>
</evidence>
<dbReference type="RefSeq" id="WP_014269940.1">
    <property type="nucleotide sequence ID" value="NC_016633.1"/>
</dbReference>
<name>G8QTC4_SPHPG</name>
<sequence length="557" mass="63654">MRRHPVFFIQNLITVSLLLLLTFPVFASFSPKRISLSSPLYDQVDALYRLEGLARPSDARPWSNEEAAQIIKKLPDSLKTRHFKEKTLSLLEKTLKSTAGDDFSYRISTTVALEAYAHTNMDDFIILEDWIFGGDERKPLLNFRMEAQFGTIFYFGTSIEAGIGLYTRSDITEDIADENIGIILPASTSVIGHVTWSELYHRLFSTNAITADTQFYANWPNNSQITLGSNWWNVSMARGAIRWGNGKSGDLVIGGHINLQNTLRFDFFSNGFKMELLYLFLEDHEDEVNQRIFMGRRFEFEPFTRLRATITENVMYRGPSLEMKYLNPTSIYHNYYNSEKFNSIASLEINFAPCKGFSLYGQFALDQYQMSNETDSVANAMGRLIGAEYSWLSKEGIFSTSMEYVLTDPSLYRRDKINFLLYRGLKNNGDPYVFDYLGYQYGSDSQVLRFDLSYLRACTFKTNFTATVLQQGEVGMYYAIGDTDTTYANILSSAPSGDTIRQKLILGLQGTWWPAFAPAALYGQINWIGKRTFTRSTEQISDREKDLQLILGVSFTF</sequence>
<evidence type="ECO:0000313" key="1">
    <source>
        <dbReference type="EMBL" id="AEV29091.1"/>
    </source>
</evidence>
<gene>
    <name evidence="1" type="ordered locus">SpiGrapes_1278</name>
</gene>
<reference evidence="1 2" key="1">
    <citation type="submission" date="2011-11" db="EMBL/GenBank/DDBJ databases">
        <title>Complete sequence of Spirochaeta sp. grapes.</title>
        <authorList>
            <consortium name="US DOE Joint Genome Institute"/>
            <person name="Lucas S."/>
            <person name="Han J."/>
            <person name="Lapidus A."/>
            <person name="Cheng J.-F."/>
            <person name="Goodwin L."/>
            <person name="Pitluck S."/>
            <person name="Peters L."/>
            <person name="Ovchinnikova G."/>
            <person name="Munk A.C."/>
            <person name="Detter J.C."/>
            <person name="Han C."/>
            <person name="Tapia R."/>
            <person name="Land M."/>
            <person name="Hauser L."/>
            <person name="Kyrpides N."/>
            <person name="Ivanova N."/>
            <person name="Pagani I."/>
            <person name="Ritalahtilisa K."/>
            <person name="Loeffler F."/>
            <person name="Woyke T."/>
        </authorList>
    </citation>
    <scope>NUCLEOTIDE SEQUENCE [LARGE SCALE GENOMIC DNA]</scope>
    <source>
        <strain evidence="2">ATCC BAA-1885 / DSM 22778 / Grapes</strain>
    </source>
</reference>
<proteinExistence type="predicted"/>
<dbReference type="EMBL" id="CP003155">
    <property type="protein sequence ID" value="AEV29091.1"/>
    <property type="molecule type" value="Genomic_DNA"/>
</dbReference>
<dbReference type="HOGENOM" id="CLU_032724_0_0_12"/>